<reference evidence="11 12" key="1">
    <citation type="submission" date="2024-09" db="EMBL/GenBank/DDBJ databases">
        <authorList>
            <person name="Sun Q."/>
            <person name="Mori K."/>
        </authorList>
    </citation>
    <scope>NUCLEOTIDE SEQUENCE [LARGE SCALE GENOMIC DNA]</scope>
    <source>
        <strain evidence="11 12">CECT 7955</strain>
    </source>
</reference>
<comment type="caution">
    <text evidence="11">The sequence shown here is derived from an EMBL/GenBank/DDBJ whole genome shotgun (WGS) entry which is preliminary data.</text>
</comment>
<organism evidence="11 12">
    <name type="scientific">Flavobacterium jumunjinense</name>
    <dbReference type="NCBI Taxonomy" id="998845"/>
    <lineage>
        <taxon>Bacteria</taxon>
        <taxon>Pseudomonadati</taxon>
        <taxon>Bacteroidota</taxon>
        <taxon>Flavobacteriia</taxon>
        <taxon>Flavobacteriales</taxon>
        <taxon>Flavobacteriaceae</taxon>
        <taxon>Flavobacterium</taxon>
    </lineage>
</organism>
<protein>
    <recommendedName>
        <fullName evidence="8">Cell division protein ZipA</fullName>
    </recommendedName>
</protein>
<keyword evidence="1 9" id="KW-1003">Cell membrane</keyword>
<evidence type="ECO:0000256" key="1">
    <source>
        <dbReference type="ARBA" id="ARBA00022475"/>
    </source>
</evidence>
<keyword evidence="4 9" id="KW-0812">Transmembrane</keyword>
<dbReference type="SMART" id="SM00771">
    <property type="entry name" value="ZipA_C"/>
    <property type="match status" value="1"/>
</dbReference>
<dbReference type="InterPro" id="IPR011919">
    <property type="entry name" value="Cell_div_ZipA"/>
</dbReference>
<keyword evidence="2 9" id="KW-0997">Cell inner membrane</keyword>
<dbReference type="PANTHER" id="PTHR38685">
    <property type="entry name" value="CELL DIVISION PROTEIN ZIPA"/>
    <property type="match status" value="1"/>
</dbReference>
<evidence type="ECO:0000256" key="7">
    <source>
        <dbReference type="ARBA" id="ARBA00023306"/>
    </source>
</evidence>
<evidence type="ECO:0000256" key="2">
    <source>
        <dbReference type="ARBA" id="ARBA00022519"/>
    </source>
</evidence>
<accession>A0ABV5GUB8</accession>
<dbReference type="PANTHER" id="PTHR38685:SF1">
    <property type="entry name" value="CELL DIVISION PROTEIN ZIPA"/>
    <property type="match status" value="1"/>
</dbReference>
<dbReference type="GO" id="GO:0051301">
    <property type="term" value="P:cell division"/>
    <property type="evidence" value="ECO:0007669"/>
    <property type="project" value="UniProtKB-KW"/>
</dbReference>
<evidence type="ECO:0000256" key="4">
    <source>
        <dbReference type="ARBA" id="ARBA00022692"/>
    </source>
</evidence>
<proteinExistence type="inferred from homology"/>
<dbReference type="Proteomes" id="UP001589607">
    <property type="component" value="Unassembled WGS sequence"/>
</dbReference>
<keyword evidence="3 8" id="KW-0132">Cell division</keyword>
<feature type="domain" description="ZipA C-terminal FtsZ-binding" evidence="10">
    <location>
        <begin position="211"/>
        <end position="339"/>
    </location>
</feature>
<dbReference type="InterPro" id="IPR036765">
    <property type="entry name" value="ZipA_FtsZ-bd_C_sf"/>
</dbReference>
<dbReference type="RefSeq" id="WP_236456869.1">
    <property type="nucleotide sequence ID" value="NZ_CBCSGE010000030.1"/>
</dbReference>
<evidence type="ECO:0000256" key="5">
    <source>
        <dbReference type="ARBA" id="ARBA00022989"/>
    </source>
</evidence>
<evidence type="ECO:0000256" key="3">
    <source>
        <dbReference type="ARBA" id="ARBA00022618"/>
    </source>
</evidence>
<dbReference type="EMBL" id="JBHMEY010000097">
    <property type="protein sequence ID" value="MFB9098990.1"/>
    <property type="molecule type" value="Genomic_DNA"/>
</dbReference>
<comment type="subcellular location">
    <subcellularLocation>
        <location evidence="9">Cell inner membrane</location>
        <topology evidence="9">Single-pass type I membrane protein</topology>
    </subcellularLocation>
</comment>
<keyword evidence="6 9" id="KW-0472">Membrane</keyword>
<keyword evidence="12" id="KW-1185">Reference proteome</keyword>
<sequence>MTIYIILGLLALSVTAYFIFRQKPKSALDNYFISTQSQSNDRVKNLNLENPSEDASYILDTNKLSFPDIVREIEDIEYKADPEREWVINLISTDGALFKKEDFNKMFDYDWRSKYSSTIYGFSKDENGWAYANAGESPYVFSKLQIAVDIKDVFNEENPKYETQKLKRYIDELEKRIKKYPTKLRIEQTETIESAISKAKKLVQLNQEFNLDAIIVLQADKQFKGLEMWDALQSVGLKWGDGDLFHWRNDKDYGHDQHFSVWTTTEPGYFFPEEIKDGNMNPQNLVFGFSIPRSADPKNIFDIMLNSVKYCQNRLGGQILDQNMKPFNEEKEKQELLEFLKRMEQKGLQAGSDKALIMF</sequence>
<dbReference type="InterPro" id="IPR007449">
    <property type="entry name" value="ZipA_FtsZ-bd_C"/>
</dbReference>
<name>A0ABV5GUB8_9FLAO</name>
<dbReference type="Pfam" id="PF04354">
    <property type="entry name" value="ZipA_C"/>
    <property type="match status" value="1"/>
</dbReference>
<dbReference type="SUPFAM" id="SSF64383">
    <property type="entry name" value="Cell-division protein ZipA, C-terminal domain"/>
    <property type="match status" value="1"/>
</dbReference>
<evidence type="ECO:0000256" key="9">
    <source>
        <dbReference type="RuleBase" id="RU003613"/>
    </source>
</evidence>
<evidence type="ECO:0000313" key="11">
    <source>
        <dbReference type="EMBL" id="MFB9098990.1"/>
    </source>
</evidence>
<evidence type="ECO:0000256" key="6">
    <source>
        <dbReference type="ARBA" id="ARBA00023136"/>
    </source>
</evidence>
<evidence type="ECO:0000259" key="10">
    <source>
        <dbReference type="SMART" id="SM00771"/>
    </source>
</evidence>
<keyword evidence="7 8" id="KW-0131">Cell cycle</keyword>
<gene>
    <name evidence="11" type="ORF">ACFFVF_20975</name>
</gene>
<evidence type="ECO:0000313" key="12">
    <source>
        <dbReference type="Proteomes" id="UP001589607"/>
    </source>
</evidence>
<evidence type="ECO:0000256" key="8">
    <source>
        <dbReference type="RuleBase" id="RU003612"/>
    </source>
</evidence>
<comment type="function">
    <text evidence="8">Essential cell division protein that stabilizes the FtsZ protofilaments by cross-linking them and that serves as a cytoplasmic membrane anchor for the Z ring. Also required for the recruitment to the septal ring of downstream cell division proteins.</text>
</comment>
<dbReference type="Gene3D" id="3.30.1400.10">
    <property type="entry name" value="ZipA, C-terminal FtsZ-binding domain"/>
    <property type="match status" value="1"/>
</dbReference>
<keyword evidence="5" id="KW-1133">Transmembrane helix</keyword>
<comment type="similarity">
    <text evidence="8">Belongs to the ZipA family.</text>
</comment>